<evidence type="ECO:0000256" key="3">
    <source>
        <dbReference type="ARBA" id="ARBA00023225"/>
    </source>
</evidence>
<dbReference type="EMBL" id="MSDQ01000030">
    <property type="protein sequence ID" value="OLO10881.1"/>
    <property type="molecule type" value="Genomic_DNA"/>
</dbReference>
<reference evidence="5 6" key="1">
    <citation type="submission" date="2016-12" db="EMBL/GenBank/DDBJ databases">
        <title>Draft genome sequences of strains Salinicola socius SMB35, Salinicola sp. MH3R3-1 and Chromohalobacter sp. SMB17 from the Verkhnekamsk potash mining region of Russia.</title>
        <authorList>
            <person name="Mavrodi D.V."/>
            <person name="Olsson B.E."/>
            <person name="Korsakova E.S."/>
            <person name="Pyankova A."/>
            <person name="Mavrodi O.V."/>
            <person name="Plotnikova E.G."/>
        </authorList>
    </citation>
    <scope>NUCLEOTIDE SEQUENCE [LARGE SCALE GENOMIC DNA]</scope>
    <source>
        <strain evidence="5 6">SMB17</strain>
    </source>
</reference>
<accession>A0A1Q8TB21</accession>
<dbReference type="InterPro" id="IPR006135">
    <property type="entry name" value="T3SS_substrate_exporter"/>
</dbReference>
<dbReference type="STRING" id="223900.GCA_000821045_01187"/>
<gene>
    <name evidence="5" type="ORF">BTW10_12370</name>
</gene>
<keyword evidence="5" id="KW-0969">Cilium</keyword>
<keyword evidence="5" id="KW-0282">Flagellum</keyword>
<evidence type="ECO:0000256" key="1">
    <source>
        <dbReference type="ARBA" id="ARBA00010690"/>
    </source>
</evidence>
<keyword evidence="6" id="KW-1185">Reference proteome</keyword>
<keyword evidence="3" id="KW-1006">Bacterial flagellum protein export</keyword>
<keyword evidence="3" id="KW-0813">Transport</keyword>
<dbReference type="Gene3D" id="3.40.1690.10">
    <property type="entry name" value="secretion proteins EscU"/>
    <property type="match status" value="1"/>
</dbReference>
<dbReference type="Pfam" id="PF01312">
    <property type="entry name" value="Bac_export_2"/>
    <property type="match status" value="1"/>
</dbReference>
<dbReference type="RefSeq" id="WP_040241467.1">
    <property type="nucleotide sequence ID" value="NZ_LN651367.1"/>
</dbReference>
<evidence type="ECO:0000313" key="5">
    <source>
        <dbReference type="EMBL" id="OLO10881.1"/>
    </source>
</evidence>
<comment type="caution">
    <text evidence="5">The sequence shown here is derived from an EMBL/GenBank/DDBJ whole genome shotgun (WGS) entry which is preliminary data.</text>
</comment>
<dbReference type="Proteomes" id="UP000186806">
    <property type="component" value="Unassembled WGS sequence"/>
</dbReference>
<dbReference type="PANTHER" id="PTHR30531">
    <property type="entry name" value="FLAGELLAR BIOSYNTHETIC PROTEIN FLHB"/>
    <property type="match status" value="1"/>
</dbReference>
<evidence type="ECO:0000313" key="6">
    <source>
        <dbReference type="Proteomes" id="UP000186806"/>
    </source>
</evidence>
<dbReference type="InterPro" id="IPR029025">
    <property type="entry name" value="T3SS_substrate_exporter_C"/>
</dbReference>
<keyword evidence="3" id="KW-0653">Protein transport</keyword>
<dbReference type="AlphaFoldDB" id="A0A1Q8TB21"/>
<evidence type="ECO:0000256" key="2">
    <source>
        <dbReference type="ARBA" id="ARBA00021622"/>
    </source>
</evidence>
<dbReference type="SUPFAM" id="SSF160544">
    <property type="entry name" value="EscU C-terminal domain-like"/>
    <property type="match status" value="1"/>
</dbReference>
<dbReference type="PANTHER" id="PTHR30531:SF12">
    <property type="entry name" value="FLAGELLAR BIOSYNTHETIC PROTEIN FLHB"/>
    <property type="match status" value="1"/>
</dbReference>
<organism evidence="5 6">
    <name type="scientific">Chromohalobacter japonicus</name>
    <dbReference type="NCBI Taxonomy" id="223900"/>
    <lineage>
        <taxon>Bacteria</taxon>
        <taxon>Pseudomonadati</taxon>
        <taxon>Pseudomonadota</taxon>
        <taxon>Gammaproteobacteria</taxon>
        <taxon>Oceanospirillales</taxon>
        <taxon>Halomonadaceae</taxon>
        <taxon>Chromohalobacter</taxon>
    </lineage>
</organism>
<proteinExistence type="inferred from homology"/>
<dbReference type="OrthoDB" id="5244399at2"/>
<dbReference type="GO" id="GO:0005886">
    <property type="term" value="C:plasma membrane"/>
    <property type="evidence" value="ECO:0007669"/>
    <property type="project" value="TreeGrafter"/>
</dbReference>
<name>A0A1Q8TB21_9GAMM</name>
<comment type="similarity">
    <text evidence="1">Belongs to the type III secretion exporter family.</text>
</comment>
<sequence length="102" mass="11243">MNDTPDERRRAVALAYQDPSAAPVVVAKGYGDLAERIVSTAQSEGIFVHDAPELVALLMQVDLDAQIPPTLYQVIAELLAWVYDLEREEASLNTESETSARR</sequence>
<dbReference type="GO" id="GO:0009306">
    <property type="term" value="P:protein secretion"/>
    <property type="evidence" value="ECO:0007669"/>
    <property type="project" value="InterPro"/>
</dbReference>
<comment type="function">
    <text evidence="4">Required for formation of the rod structure in the basal body of the flagellar apparatus. Together with FliI and FliH, may constitute the export apparatus of flagellin.</text>
</comment>
<evidence type="ECO:0000256" key="4">
    <source>
        <dbReference type="ARBA" id="ARBA00025078"/>
    </source>
</evidence>
<protein>
    <recommendedName>
        <fullName evidence="2">Flagellar biosynthetic protein FlhB</fullName>
    </recommendedName>
</protein>
<keyword evidence="5" id="KW-0966">Cell projection</keyword>